<gene>
    <name evidence="5" type="ORF">IscW_ISCW006765</name>
</gene>
<dbReference type="InterPro" id="IPR036179">
    <property type="entry name" value="Ig-like_dom_sf"/>
</dbReference>
<dbReference type="HOGENOM" id="CLU_804832_0_0_1"/>
<dbReference type="AlphaFoldDB" id="B7PNM0"/>
<dbReference type="Gene3D" id="2.60.40.10">
    <property type="entry name" value="Immunoglobulins"/>
    <property type="match status" value="2"/>
</dbReference>
<reference evidence="6" key="2">
    <citation type="submission" date="2020-05" db="UniProtKB">
        <authorList>
            <consortium name="EnsemblMetazoa"/>
        </authorList>
    </citation>
    <scope>IDENTIFICATION</scope>
    <source>
        <strain evidence="6">wikel</strain>
    </source>
</reference>
<dbReference type="EMBL" id="ABJB010550977">
    <property type="status" value="NOT_ANNOTATED_CDS"/>
    <property type="molecule type" value="Genomic_DNA"/>
</dbReference>
<dbReference type="PaxDb" id="6945-B7PNM0"/>
<feature type="domain" description="Ig-like" evidence="4">
    <location>
        <begin position="81"/>
        <end position="167"/>
    </location>
</feature>
<comment type="subcellular location">
    <subcellularLocation>
        <location evidence="1">Membrane</location>
        <topology evidence="1">Single-pass membrane protein</topology>
    </subcellularLocation>
</comment>
<evidence type="ECO:0000259" key="4">
    <source>
        <dbReference type="PROSITE" id="PS50835"/>
    </source>
</evidence>
<keyword evidence="2" id="KW-0472">Membrane</keyword>
<reference evidence="5 7" key="1">
    <citation type="submission" date="2008-03" db="EMBL/GenBank/DDBJ databases">
        <title>Annotation of Ixodes scapularis.</title>
        <authorList>
            <consortium name="Ixodes scapularis Genome Project Consortium"/>
            <person name="Caler E."/>
            <person name="Hannick L.I."/>
            <person name="Bidwell S."/>
            <person name="Joardar V."/>
            <person name="Thiagarajan M."/>
            <person name="Amedeo P."/>
            <person name="Galinsky K.J."/>
            <person name="Schobel S."/>
            <person name="Inman J."/>
            <person name="Hostetler J."/>
            <person name="Miller J."/>
            <person name="Hammond M."/>
            <person name="Megy K."/>
            <person name="Lawson D."/>
            <person name="Kodira C."/>
            <person name="Sutton G."/>
            <person name="Meyer J."/>
            <person name="Hill C.A."/>
            <person name="Birren B."/>
            <person name="Nene V."/>
            <person name="Collins F."/>
            <person name="Alarcon-Chaidez F."/>
            <person name="Wikel S."/>
            <person name="Strausberg R."/>
        </authorList>
    </citation>
    <scope>NUCLEOTIDE SEQUENCE [LARGE SCALE GENOMIC DNA]</scope>
    <source>
        <strain evidence="7">Wikel</strain>
        <strain evidence="5">Wikel colony</strain>
    </source>
</reference>
<feature type="domain" description="Ig-like" evidence="4">
    <location>
        <begin position="178"/>
        <end position="266"/>
    </location>
</feature>
<dbReference type="EMBL" id="ABJB010542255">
    <property type="status" value="NOT_ANNOTATED_CDS"/>
    <property type="molecule type" value="Genomic_DNA"/>
</dbReference>
<dbReference type="SMART" id="SM00408">
    <property type="entry name" value="IGc2"/>
    <property type="match status" value="1"/>
</dbReference>
<evidence type="ECO:0000313" key="5">
    <source>
        <dbReference type="EMBL" id="EEC08192.1"/>
    </source>
</evidence>
<dbReference type="InterPro" id="IPR003598">
    <property type="entry name" value="Ig_sub2"/>
</dbReference>
<dbReference type="InParanoid" id="B7PNM0"/>
<accession>B7PNM0</accession>
<dbReference type="EMBL" id="ABJB011014156">
    <property type="status" value="NOT_ANNOTATED_CDS"/>
    <property type="molecule type" value="Genomic_DNA"/>
</dbReference>
<dbReference type="GO" id="GO:0016020">
    <property type="term" value="C:membrane"/>
    <property type="evidence" value="ECO:0007669"/>
    <property type="project" value="UniProtKB-SubCell"/>
</dbReference>
<dbReference type="SMART" id="SM00409">
    <property type="entry name" value="IG"/>
    <property type="match status" value="2"/>
</dbReference>
<dbReference type="VEuPathDB" id="VectorBase:ISCW006765"/>
<dbReference type="EMBL" id="ABJB010712427">
    <property type="status" value="NOT_ANNOTATED_CDS"/>
    <property type="molecule type" value="Genomic_DNA"/>
</dbReference>
<dbReference type="EnsemblMetazoa" id="ISCW006765-RA">
    <property type="protein sequence ID" value="ISCW006765-PA"/>
    <property type="gene ID" value="ISCW006765"/>
</dbReference>
<dbReference type="Pfam" id="PF08205">
    <property type="entry name" value="C2-set_2"/>
    <property type="match status" value="1"/>
</dbReference>
<evidence type="ECO:0000313" key="7">
    <source>
        <dbReference type="Proteomes" id="UP000001555"/>
    </source>
</evidence>
<keyword evidence="3" id="KW-1015">Disulfide bond</keyword>
<keyword evidence="7" id="KW-1185">Reference proteome</keyword>
<evidence type="ECO:0000313" key="6">
    <source>
        <dbReference type="EnsemblMetazoa" id="ISCW006765-PA"/>
    </source>
</evidence>
<dbReference type="PANTHER" id="PTHR23278">
    <property type="entry name" value="SIDESTEP PROTEIN"/>
    <property type="match status" value="1"/>
</dbReference>
<evidence type="ECO:0000256" key="1">
    <source>
        <dbReference type="ARBA" id="ARBA00004167"/>
    </source>
</evidence>
<name>B7PNM0_IXOSC</name>
<dbReference type="VEuPathDB" id="VectorBase:ISCP_002533"/>
<evidence type="ECO:0000256" key="3">
    <source>
        <dbReference type="ARBA" id="ARBA00023157"/>
    </source>
</evidence>
<dbReference type="EMBL" id="DS753587">
    <property type="protein sequence ID" value="EEC08192.1"/>
    <property type="molecule type" value="Genomic_DNA"/>
</dbReference>
<dbReference type="InterPro" id="IPR003599">
    <property type="entry name" value="Ig_sub"/>
</dbReference>
<dbReference type="PROSITE" id="PS50835">
    <property type="entry name" value="IG_LIKE"/>
    <property type="match status" value="2"/>
</dbReference>
<dbReference type="InterPro" id="IPR013162">
    <property type="entry name" value="CD80_C2-set"/>
</dbReference>
<dbReference type="Pfam" id="PF13927">
    <property type="entry name" value="Ig_3"/>
    <property type="match status" value="1"/>
</dbReference>
<dbReference type="VEuPathDB" id="VectorBase:ISCI023676"/>
<dbReference type="PANTHER" id="PTHR23278:SF19">
    <property type="entry name" value="OBSCURIN"/>
    <property type="match status" value="1"/>
</dbReference>
<dbReference type="EMBL" id="ABJB010506259">
    <property type="status" value="NOT_ANNOTATED_CDS"/>
    <property type="molecule type" value="Genomic_DNA"/>
</dbReference>
<dbReference type="OrthoDB" id="10039395at2759"/>
<dbReference type="Proteomes" id="UP000001555">
    <property type="component" value="Unassembled WGS sequence"/>
</dbReference>
<protein>
    <recommendedName>
        <fullName evidence="4">Ig-like domain-containing protein</fullName>
    </recommendedName>
</protein>
<dbReference type="InterPro" id="IPR007110">
    <property type="entry name" value="Ig-like_dom"/>
</dbReference>
<dbReference type="EMBL" id="ABJB010657537">
    <property type="status" value="NOT_ANNOTATED_CDS"/>
    <property type="molecule type" value="Genomic_DNA"/>
</dbReference>
<proteinExistence type="predicted"/>
<organism>
    <name type="scientific">Ixodes scapularis</name>
    <name type="common">Black-legged tick</name>
    <name type="synonym">Deer tick</name>
    <dbReference type="NCBI Taxonomy" id="6945"/>
    <lineage>
        <taxon>Eukaryota</taxon>
        <taxon>Metazoa</taxon>
        <taxon>Ecdysozoa</taxon>
        <taxon>Arthropoda</taxon>
        <taxon>Chelicerata</taxon>
        <taxon>Arachnida</taxon>
        <taxon>Acari</taxon>
        <taxon>Parasitiformes</taxon>
        <taxon>Ixodida</taxon>
        <taxon>Ixodoidea</taxon>
        <taxon>Ixodidae</taxon>
        <taxon>Ixodinae</taxon>
        <taxon>Ixodes</taxon>
    </lineage>
</organism>
<evidence type="ECO:0000256" key="2">
    <source>
        <dbReference type="ARBA" id="ARBA00023136"/>
    </source>
</evidence>
<dbReference type="SUPFAM" id="SSF48726">
    <property type="entry name" value="Immunoglobulin"/>
    <property type="match status" value="2"/>
</dbReference>
<sequence>MAGDPVYSGFNVLALEAPGECKNAPGGRAVGVVLSASSYGFLGVGVNVHRLHGWVQALGNVFQGVKDRLGYGFLGRFSAKPTDIRIRPRPFNEDAAASVECEVLGSRPSPLVTWYLGDHGPLDASFTHDQTDDAVTTSVLTFTAQAGDSGKTLMCVAEHRIIDYKINTSFVVEVQYEPKVVLSLNASRPGAGEDVYLECEIQANPMATHVHWYLNSDPIAAFPLDVYQHTVTLRKIQVTPSDSGEYQCAALSSYGVGRSNVTASVAAASFPGDNGCSSVGSGDDSEGSFFLCFSLLTFLTFVLSRFPLSISSALASGLGSLLEDFMDFIYSIIIIMVASSTIGLC</sequence>
<dbReference type="InterPro" id="IPR013783">
    <property type="entry name" value="Ig-like_fold"/>
</dbReference>